<organism evidence="1 2">
    <name type="scientific">Plesiomonas shigelloides 302-73</name>
    <dbReference type="NCBI Taxonomy" id="1315976"/>
    <lineage>
        <taxon>Bacteria</taxon>
        <taxon>Pseudomonadati</taxon>
        <taxon>Pseudomonadota</taxon>
        <taxon>Gammaproteobacteria</taxon>
        <taxon>Enterobacterales</taxon>
        <taxon>Enterobacteriaceae</taxon>
        <taxon>Plesiomonas</taxon>
    </lineage>
</organism>
<protein>
    <submittedName>
        <fullName evidence="1">Uncharacterized protein</fullName>
    </submittedName>
</protein>
<proteinExistence type="predicted"/>
<dbReference type="OrthoDB" id="9903787at2"/>
<evidence type="ECO:0000313" key="2">
    <source>
        <dbReference type="Proteomes" id="UP000014012"/>
    </source>
</evidence>
<gene>
    <name evidence="1" type="ORF">PLESHI_08949</name>
</gene>
<sequence length="190" mass="22129">MLLKKLNDSLSDAYHECQNCEYSKPQQLHSARSKAWVKHLAESFRKEYTQAEHRVFSADYQKNRTEFKLNELLFDISVVNVKPIFSASNHKQLICIDSMEWAIESEFQKNDSRASIIDFSKLVMARSKNKLLILPQSKKIRDWALSALSNAIPDDGDSYFLAFVPHPDSWDSDTKIDLYNHCNSCWEEVY</sequence>
<evidence type="ECO:0000313" key="1">
    <source>
        <dbReference type="EMBL" id="EON88754.1"/>
    </source>
</evidence>
<dbReference type="HOGENOM" id="CLU_1270033_0_0_6"/>
<name>R8AR01_PLESH</name>
<dbReference type="EMBL" id="AQQO01000209">
    <property type="protein sequence ID" value="EON88754.1"/>
    <property type="molecule type" value="Genomic_DNA"/>
</dbReference>
<reference evidence="1 2" key="1">
    <citation type="journal article" date="2013" name="Genome Announc.">
        <title>Genome Sequence of Plesiomonas shigelloides Strain 302-73 (Serotype O1).</title>
        <authorList>
            <person name="Pique N."/>
            <person name="Aquilini E."/>
            <person name="Alioto T."/>
            <person name="Minana-Galbis D."/>
            <person name="Tomas J.M."/>
        </authorList>
    </citation>
    <scope>NUCLEOTIDE SEQUENCE [LARGE SCALE GENOMIC DNA]</scope>
    <source>
        <strain evidence="1 2">302-73</strain>
    </source>
</reference>
<dbReference type="Proteomes" id="UP000014012">
    <property type="component" value="Unassembled WGS sequence"/>
</dbReference>
<dbReference type="AlphaFoldDB" id="R8AR01"/>
<accession>R8AR01</accession>
<keyword evidence="2" id="KW-1185">Reference proteome</keyword>
<dbReference type="RefSeq" id="WP_010863412.1">
    <property type="nucleotide sequence ID" value="NZ_KB944509.1"/>
</dbReference>
<comment type="caution">
    <text evidence="1">The sequence shown here is derived from an EMBL/GenBank/DDBJ whole genome shotgun (WGS) entry which is preliminary data.</text>
</comment>